<dbReference type="Proteomes" id="UP000474175">
    <property type="component" value="Unassembled WGS sequence"/>
</dbReference>
<evidence type="ECO:0000256" key="3">
    <source>
        <dbReference type="ARBA" id="ARBA00022676"/>
    </source>
</evidence>
<dbReference type="PANTHER" id="PTHR33908:SF11">
    <property type="entry name" value="MEMBRANE PROTEIN"/>
    <property type="match status" value="1"/>
</dbReference>
<evidence type="ECO:0000256" key="8">
    <source>
        <dbReference type="SAM" id="Phobius"/>
    </source>
</evidence>
<evidence type="ECO:0000313" key="10">
    <source>
        <dbReference type="Proteomes" id="UP000474175"/>
    </source>
</evidence>
<feature type="transmembrane region" description="Helical" evidence="8">
    <location>
        <begin position="232"/>
        <end position="252"/>
    </location>
</feature>
<feature type="transmembrane region" description="Helical" evidence="8">
    <location>
        <begin position="106"/>
        <end position="123"/>
    </location>
</feature>
<keyword evidence="7 8" id="KW-0472">Membrane</keyword>
<keyword evidence="2" id="KW-1003">Cell membrane</keyword>
<evidence type="ECO:0000256" key="1">
    <source>
        <dbReference type="ARBA" id="ARBA00004651"/>
    </source>
</evidence>
<feature type="transmembrane region" description="Helical" evidence="8">
    <location>
        <begin position="158"/>
        <end position="175"/>
    </location>
</feature>
<reference evidence="9 10" key="1">
    <citation type="submission" date="2020-02" db="EMBL/GenBank/DDBJ databases">
        <title>Draft genome sequence of two Spirosoma agri KCTC 52727 and Spirosoma terrae KCTC 52035.</title>
        <authorList>
            <person name="Rojas J."/>
            <person name="Ambika Manirajan B."/>
            <person name="Suarez C."/>
            <person name="Ratering S."/>
            <person name="Schnell S."/>
        </authorList>
    </citation>
    <scope>NUCLEOTIDE SEQUENCE [LARGE SCALE GENOMIC DNA]</scope>
    <source>
        <strain evidence="9 10">KCTC 52035</strain>
    </source>
</reference>
<organism evidence="9 10">
    <name type="scientific">Spirosoma terrae</name>
    <dbReference type="NCBI Taxonomy" id="1968276"/>
    <lineage>
        <taxon>Bacteria</taxon>
        <taxon>Pseudomonadati</taxon>
        <taxon>Bacteroidota</taxon>
        <taxon>Cytophagia</taxon>
        <taxon>Cytophagales</taxon>
        <taxon>Cytophagaceae</taxon>
        <taxon>Spirosoma</taxon>
    </lineage>
</organism>
<feature type="transmembrane region" description="Helical" evidence="8">
    <location>
        <begin position="135"/>
        <end position="152"/>
    </location>
</feature>
<dbReference type="AlphaFoldDB" id="A0A6L9L4G5"/>
<comment type="caution">
    <text evidence="9">The sequence shown here is derived from an EMBL/GenBank/DDBJ whole genome shotgun (WGS) entry which is preliminary data.</text>
</comment>
<feature type="transmembrane region" description="Helical" evidence="8">
    <location>
        <begin position="350"/>
        <end position="370"/>
    </location>
</feature>
<keyword evidence="5 8" id="KW-0812">Transmembrane</keyword>
<evidence type="ECO:0000313" key="9">
    <source>
        <dbReference type="EMBL" id="NDU95350.1"/>
    </source>
</evidence>
<evidence type="ECO:0000256" key="7">
    <source>
        <dbReference type="ARBA" id="ARBA00023136"/>
    </source>
</evidence>
<evidence type="ECO:0000256" key="6">
    <source>
        <dbReference type="ARBA" id="ARBA00022989"/>
    </source>
</evidence>
<feature type="transmembrane region" description="Helical" evidence="8">
    <location>
        <begin position="317"/>
        <end position="338"/>
    </location>
</feature>
<feature type="transmembrane region" description="Helical" evidence="8">
    <location>
        <begin position="12"/>
        <end position="34"/>
    </location>
</feature>
<feature type="transmembrane region" description="Helical" evidence="8">
    <location>
        <begin position="209"/>
        <end position="225"/>
    </location>
</feature>
<keyword evidence="6 8" id="KW-1133">Transmembrane helix</keyword>
<dbReference type="GO" id="GO:0009103">
    <property type="term" value="P:lipopolysaccharide biosynthetic process"/>
    <property type="evidence" value="ECO:0007669"/>
    <property type="project" value="UniProtKB-ARBA"/>
</dbReference>
<dbReference type="GO" id="GO:0016763">
    <property type="term" value="F:pentosyltransferase activity"/>
    <property type="evidence" value="ECO:0007669"/>
    <property type="project" value="TreeGrafter"/>
</dbReference>
<dbReference type="GO" id="GO:0005886">
    <property type="term" value="C:plasma membrane"/>
    <property type="evidence" value="ECO:0007669"/>
    <property type="project" value="UniProtKB-SubCell"/>
</dbReference>
<keyword evidence="3" id="KW-0328">Glycosyltransferase</keyword>
<evidence type="ECO:0000256" key="5">
    <source>
        <dbReference type="ARBA" id="ARBA00022692"/>
    </source>
</evidence>
<dbReference type="PANTHER" id="PTHR33908">
    <property type="entry name" value="MANNOSYLTRANSFERASE YKCB-RELATED"/>
    <property type="match status" value="1"/>
</dbReference>
<evidence type="ECO:0000256" key="4">
    <source>
        <dbReference type="ARBA" id="ARBA00022679"/>
    </source>
</evidence>
<name>A0A6L9L4G5_9BACT</name>
<accession>A0A6L9L4G5</accession>
<keyword evidence="10" id="KW-1185">Reference proteome</keyword>
<evidence type="ECO:0000256" key="2">
    <source>
        <dbReference type="ARBA" id="ARBA00022475"/>
    </source>
</evidence>
<proteinExistence type="predicted"/>
<comment type="subcellular location">
    <subcellularLocation>
        <location evidence="1">Cell membrane</location>
        <topology evidence="1">Multi-pass membrane protein</topology>
    </subcellularLocation>
</comment>
<protein>
    <submittedName>
        <fullName evidence="9">Uncharacterized protein</fullName>
    </submittedName>
</protein>
<feature type="transmembrane region" description="Helical" evidence="8">
    <location>
        <begin position="187"/>
        <end position="203"/>
    </location>
</feature>
<dbReference type="RefSeq" id="WP_163947199.1">
    <property type="nucleotide sequence ID" value="NZ_JAAFZH010000004.1"/>
</dbReference>
<gene>
    <name evidence="9" type="ORF">GK108_10745</name>
</gene>
<dbReference type="EMBL" id="JAAFZH010000004">
    <property type="protein sequence ID" value="NDU95350.1"/>
    <property type="molecule type" value="Genomic_DNA"/>
</dbReference>
<feature type="transmembrane region" description="Helical" evidence="8">
    <location>
        <begin position="286"/>
        <end position="305"/>
    </location>
</feature>
<keyword evidence="4" id="KW-0808">Transferase</keyword>
<sequence>MLKLKSITLTTGISLSGWLVCSGFIGLLSVNYLVTEGLLGDGLCYAAISRNMAAGQGTFWRPFYSTSYWLPYNPEVRAFYEHPPLMFGIQSYFFRWFGDTLWTEKIYSITVLLLTILLIAQLWKLSLPENSPLRSYAWAPVMIWYSFSIVHWASLQNLLDSTLSLFCLLAILLVLRGMQQPYSGRSWLLGTGAVLSIMAAFLTKGPVSLHVLGFPVLYGVLFSSFRLFRRNVVWVLGLGVGFSLLFILLLLYEPAQHNLSMYIQQQIWASVTNKRELTGRFVLIEFLIRDILLITVVLLGVYGVGRLLKLYPAKEGSSIRVGVFWVCVGLSVVCPMLISKKQYAHYLLPALPYLALGLANWLFYALLPIVRQFAHWPFYRGSMLTGGFLLWAITLVNANNRVGDFVEDHRVLLTDIHTIGRTVPRQSLLGVFPDLMIQFPLHPYLQRYYQIDMATFKSLPPYAMLAMAAPKGQADSLLSIGYSPISVTLNQFRLYKRASIK</sequence>
<dbReference type="InterPro" id="IPR050297">
    <property type="entry name" value="LipidA_mod_glycosyltrf_83"/>
</dbReference>